<dbReference type="VEuPathDB" id="VectorBase:ASIC004003"/>
<reference evidence="1 3" key="1">
    <citation type="journal article" date="2014" name="BMC Genomics">
        <title>Genome sequence of Anopheles sinensis provides insight into genetics basis of mosquito competence for malaria parasites.</title>
        <authorList>
            <person name="Zhou D."/>
            <person name="Zhang D."/>
            <person name="Ding G."/>
            <person name="Shi L."/>
            <person name="Hou Q."/>
            <person name="Ye Y."/>
            <person name="Xu Y."/>
            <person name="Zhou H."/>
            <person name="Xiong C."/>
            <person name="Li S."/>
            <person name="Yu J."/>
            <person name="Hong S."/>
            <person name="Yu X."/>
            <person name="Zou P."/>
            <person name="Chen C."/>
            <person name="Chang X."/>
            <person name="Wang W."/>
            <person name="Lv Y."/>
            <person name="Sun Y."/>
            <person name="Ma L."/>
            <person name="Shen B."/>
            <person name="Zhu C."/>
        </authorList>
    </citation>
    <scope>NUCLEOTIDE SEQUENCE [LARGE SCALE GENOMIC DNA]</scope>
</reference>
<keyword evidence="3" id="KW-1185">Reference proteome</keyword>
<dbReference type="EMBL" id="KE524793">
    <property type="protein sequence ID" value="KFB36838.1"/>
    <property type="molecule type" value="Genomic_DNA"/>
</dbReference>
<evidence type="ECO:0000313" key="3">
    <source>
        <dbReference type="Proteomes" id="UP000030765"/>
    </source>
</evidence>
<dbReference type="EnsemblMetazoa" id="ASIC004003-RA">
    <property type="protein sequence ID" value="ASIC004003-PA"/>
    <property type="gene ID" value="ASIC004003"/>
</dbReference>
<evidence type="ECO:0000313" key="2">
    <source>
        <dbReference type="EnsemblMetazoa" id="ASIC004003-PA"/>
    </source>
</evidence>
<dbReference type="EMBL" id="ATLV01012466">
    <property type="status" value="NOT_ANNOTATED_CDS"/>
    <property type="molecule type" value="Genomic_DNA"/>
</dbReference>
<sequence length="55" mass="6154">MMVVSTLPGHRFLSAHFDPRVTKTCGVVLECSELQQTNPGNIQKALLNRKTRDKS</sequence>
<accession>A0A084VFU4</accession>
<evidence type="ECO:0000313" key="1">
    <source>
        <dbReference type="EMBL" id="KFB36838.1"/>
    </source>
</evidence>
<reference evidence="2" key="2">
    <citation type="submission" date="2020-05" db="UniProtKB">
        <authorList>
            <consortium name="EnsemblMetazoa"/>
        </authorList>
    </citation>
    <scope>IDENTIFICATION</scope>
</reference>
<organism evidence="1">
    <name type="scientific">Anopheles sinensis</name>
    <name type="common">Mosquito</name>
    <dbReference type="NCBI Taxonomy" id="74873"/>
    <lineage>
        <taxon>Eukaryota</taxon>
        <taxon>Metazoa</taxon>
        <taxon>Ecdysozoa</taxon>
        <taxon>Arthropoda</taxon>
        <taxon>Hexapoda</taxon>
        <taxon>Insecta</taxon>
        <taxon>Pterygota</taxon>
        <taxon>Neoptera</taxon>
        <taxon>Endopterygota</taxon>
        <taxon>Diptera</taxon>
        <taxon>Nematocera</taxon>
        <taxon>Culicoidea</taxon>
        <taxon>Culicidae</taxon>
        <taxon>Anophelinae</taxon>
        <taxon>Anopheles</taxon>
    </lineage>
</organism>
<name>A0A084VFU4_ANOSI</name>
<proteinExistence type="predicted"/>
<protein>
    <submittedName>
        <fullName evidence="1 2">Uncharacterized protein</fullName>
    </submittedName>
</protein>
<gene>
    <name evidence="1" type="ORF">ZHAS_00004003</name>
</gene>
<dbReference type="AlphaFoldDB" id="A0A084VFU4"/>
<dbReference type="Proteomes" id="UP000030765">
    <property type="component" value="Unassembled WGS sequence"/>
</dbReference>